<comment type="subcellular location">
    <subcellularLocation>
        <location evidence="1">Membrane</location>
        <topology evidence="1">Multi-pass membrane protein</topology>
    </subcellularLocation>
</comment>
<evidence type="ECO:0000256" key="5">
    <source>
        <dbReference type="ARBA" id="ARBA00023136"/>
    </source>
</evidence>
<evidence type="ECO:0000256" key="4">
    <source>
        <dbReference type="ARBA" id="ARBA00022989"/>
    </source>
</evidence>
<dbReference type="GO" id="GO:0003707">
    <property type="term" value="F:nuclear steroid receptor activity"/>
    <property type="evidence" value="ECO:0007669"/>
    <property type="project" value="TreeGrafter"/>
</dbReference>
<evidence type="ECO:0000256" key="7">
    <source>
        <dbReference type="SAM" id="Phobius"/>
    </source>
</evidence>
<comment type="caution">
    <text evidence="8">The sequence shown here is derived from an EMBL/GenBank/DDBJ whole genome shotgun (WGS) entry which is preliminary data.</text>
</comment>
<dbReference type="PANTHER" id="PTHR20855">
    <property type="entry name" value="ADIPOR/PROGESTIN RECEPTOR-RELATED"/>
    <property type="match status" value="1"/>
</dbReference>
<sequence>MVARPPVHALQTNWVPELPFQRRTAAIMSKTTVSWKAVETFFPWGRFILSWTFPEAASEQQDPPVVMATIVMEKIGRLFINLQQVRQVPRMLTEVAPSMPGTLRDSEMPRFFRERHIHGGYRPLHQDWRYYFLSLFQRHNETVNVWTHLLGALLVLLKAAQLAETVDFVRDAHAWPLLVLLLSSLGYTGCSATAHLLAAKSEFCHFAFFFLDYVGVAQYQYGSAVAHFYYAVEEDWHRRVRGVFMPAAALLCCLSCLGCCYGKYRNHSLPPWVRKVGQVVPSSLAYTWDTSPVFHRMLTCAPGDPALPFHCGQVAFFLSSAFFFTQPLPERWLPGRCDFLGQGHQLFHVLLVLCTLCQIQASHLDYVGRRALYGRLHGDGEARFFLVLFVATGLACASIAVFMARKVGRLLERRDRSK</sequence>
<feature type="binding site" evidence="6">
    <location>
        <position position="195"/>
    </location>
    <ligand>
        <name>Zn(2+)</name>
        <dbReference type="ChEBI" id="CHEBI:29105"/>
    </ligand>
</feature>
<keyword evidence="4 7" id="KW-1133">Transmembrane helix</keyword>
<dbReference type="AlphaFoldDB" id="A0A9Q1E9V0"/>
<protein>
    <recommendedName>
        <fullName evidence="10">Membrane progestin receptor alpha</fullName>
    </recommendedName>
</protein>
<proteinExistence type="inferred from homology"/>
<evidence type="ECO:0008006" key="10">
    <source>
        <dbReference type="Google" id="ProtNLM"/>
    </source>
</evidence>
<evidence type="ECO:0000313" key="9">
    <source>
        <dbReference type="Proteomes" id="UP001152622"/>
    </source>
</evidence>
<dbReference type="InterPro" id="IPR004254">
    <property type="entry name" value="AdipoR/HlyIII-related"/>
</dbReference>
<keyword evidence="9" id="KW-1185">Reference proteome</keyword>
<dbReference type="EMBL" id="JAINUF010000021">
    <property type="protein sequence ID" value="KAJ8334915.1"/>
    <property type="molecule type" value="Genomic_DNA"/>
</dbReference>
<accession>A0A9Q1E9V0</accession>
<comment type="similarity">
    <text evidence="2">Belongs to the ADIPOR family.</text>
</comment>
<dbReference type="Proteomes" id="UP001152622">
    <property type="component" value="Chromosome 21"/>
</dbReference>
<feature type="binding site" evidence="6">
    <location>
        <position position="344"/>
    </location>
    <ligand>
        <name>Zn(2+)</name>
        <dbReference type="ChEBI" id="CHEBI:29105"/>
    </ligand>
</feature>
<gene>
    <name evidence="8" type="ORF">SKAU_G00405540</name>
</gene>
<evidence type="ECO:0000256" key="3">
    <source>
        <dbReference type="ARBA" id="ARBA00022692"/>
    </source>
</evidence>
<keyword evidence="6" id="KW-0862">Zinc</keyword>
<evidence type="ECO:0000256" key="6">
    <source>
        <dbReference type="PIRSR" id="PIRSR604254-1"/>
    </source>
</evidence>
<feature type="binding site" evidence="6">
    <location>
        <position position="348"/>
    </location>
    <ligand>
        <name>Zn(2+)</name>
        <dbReference type="ChEBI" id="CHEBI:29105"/>
    </ligand>
</feature>
<keyword evidence="3 7" id="KW-0812">Transmembrane</keyword>
<evidence type="ECO:0000256" key="1">
    <source>
        <dbReference type="ARBA" id="ARBA00004141"/>
    </source>
</evidence>
<organism evidence="8 9">
    <name type="scientific">Synaphobranchus kaupii</name>
    <name type="common">Kaup's arrowtooth eel</name>
    <dbReference type="NCBI Taxonomy" id="118154"/>
    <lineage>
        <taxon>Eukaryota</taxon>
        <taxon>Metazoa</taxon>
        <taxon>Chordata</taxon>
        <taxon>Craniata</taxon>
        <taxon>Vertebrata</taxon>
        <taxon>Euteleostomi</taxon>
        <taxon>Actinopterygii</taxon>
        <taxon>Neopterygii</taxon>
        <taxon>Teleostei</taxon>
        <taxon>Anguilliformes</taxon>
        <taxon>Synaphobranchidae</taxon>
        <taxon>Synaphobranchus</taxon>
    </lineage>
</organism>
<dbReference type="GO" id="GO:0005496">
    <property type="term" value="F:steroid binding"/>
    <property type="evidence" value="ECO:0007669"/>
    <property type="project" value="TreeGrafter"/>
</dbReference>
<evidence type="ECO:0000313" key="8">
    <source>
        <dbReference type="EMBL" id="KAJ8334915.1"/>
    </source>
</evidence>
<reference evidence="8" key="1">
    <citation type="journal article" date="2023" name="Science">
        <title>Genome structures resolve the early diversification of teleost fishes.</title>
        <authorList>
            <person name="Parey E."/>
            <person name="Louis A."/>
            <person name="Montfort J."/>
            <person name="Bouchez O."/>
            <person name="Roques C."/>
            <person name="Iampietro C."/>
            <person name="Lluch J."/>
            <person name="Castinel A."/>
            <person name="Donnadieu C."/>
            <person name="Desvignes T."/>
            <person name="Floi Bucao C."/>
            <person name="Jouanno E."/>
            <person name="Wen M."/>
            <person name="Mejri S."/>
            <person name="Dirks R."/>
            <person name="Jansen H."/>
            <person name="Henkel C."/>
            <person name="Chen W.J."/>
            <person name="Zahm M."/>
            <person name="Cabau C."/>
            <person name="Klopp C."/>
            <person name="Thompson A.W."/>
            <person name="Robinson-Rechavi M."/>
            <person name="Braasch I."/>
            <person name="Lecointre G."/>
            <person name="Bobe J."/>
            <person name="Postlethwait J.H."/>
            <person name="Berthelot C."/>
            <person name="Roest Crollius H."/>
            <person name="Guiguen Y."/>
        </authorList>
    </citation>
    <scope>NUCLEOTIDE SEQUENCE</scope>
    <source>
        <strain evidence="8">WJC10195</strain>
    </source>
</reference>
<dbReference type="OrthoDB" id="535992at2759"/>
<dbReference type="GO" id="GO:0005886">
    <property type="term" value="C:plasma membrane"/>
    <property type="evidence" value="ECO:0007669"/>
    <property type="project" value="TreeGrafter"/>
</dbReference>
<name>A0A9Q1E9V0_SYNKA</name>
<dbReference type="Pfam" id="PF03006">
    <property type="entry name" value="HlyIII"/>
    <property type="match status" value="1"/>
</dbReference>
<keyword evidence="5 7" id="KW-0472">Membrane</keyword>
<keyword evidence="6" id="KW-0479">Metal-binding</keyword>
<dbReference type="GO" id="GO:0046872">
    <property type="term" value="F:metal ion binding"/>
    <property type="evidence" value="ECO:0007669"/>
    <property type="project" value="UniProtKB-KW"/>
</dbReference>
<feature type="transmembrane region" description="Helical" evidence="7">
    <location>
        <begin position="384"/>
        <end position="404"/>
    </location>
</feature>
<evidence type="ECO:0000256" key="2">
    <source>
        <dbReference type="ARBA" id="ARBA00007018"/>
    </source>
</evidence>
<dbReference type="PANTHER" id="PTHR20855:SF96">
    <property type="entry name" value="PROGESTIN AND ADIPOQ RECEPTOR FAMILY MEMBER VII, A"/>
    <property type="match status" value="1"/>
</dbReference>